<reference evidence="1" key="2">
    <citation type="submission" date="2021-08" db="EMBL/GenBank/DDBJ databases">
        <authorList>
            <person name="Tani A."/>
            <person name="Ola A."/>
            <person name="Ogura Y."/>
            <person name="Katsura K."/>
            <person name="Hayashi T."/>
        </authorList>
    </citation>
    <scope>NUCLEOTIDE SEQUENCE</scope>
    <source>
        <strain evidence="1">DSM 16372</strain>
    </source>
</reference>
<reference evidence="1" key="1">
    <citation type="journal article" date="2016" name="Front. Microbiol.">
        <title>Genome Sequence of the Piezophilic, Mesophilic Sulfate-Reducing Bacterium Desulfovibrio indicus J2T.</title>
        <authorList>
            <person name="Cao J."/>
            <person name="Maignien L."/>
            <person name="Shao Z."/>
            <person name="Alain K."/>
            <person name="Jebbar M."/>
        </authorList>
    </citation>
    <scope>NUCLEOTIDE SEQUENCE</scope>
    <source>
        <strain evidence="1">DSM 16372</strain>
    </source>
</reference>
<gene>
    <name evidence="1" type="ORF">BHAOGJBA_2828</name>
</gene>
<comment type="caution">
    <text evidence="1">The sequence shown here is derived from an EMBL/GenBank/DDBJ whole genome shotgun (WGS) entry which is preliminary data.</text>
</comment>
<accession>A0AAV4ZLJ7</accession>
<name>A0AAV4ZLJ7_9HYPH</name>
<evidence type="ECO:0000313" key="2">
    <source>
        <dbReference type="Proteomes" id="UP001055247"/>
    </source>
</evidence>
<protein>
    <submittedName>
        <fullName evidence="1">Uncharacterized protein</fullName>
    </submittedName>
</protein>
<dbReference type="EMBL" id="BPQO01000011">
    <property type="protein sequence ID" value="GJD89302.1"/>
    <property type="molecule type" value="Genomic_DNA"/>
</dbReference>
<evidence type="ECO:0000313" key="1">
    <source>
        <dbReference type="EMBL" id="GJD89302.1"/>
    </source>
</evidence>
<keyword evidence="2" id="KW-1185">Reference proteome</keyword>
<sequence length="202" mass="21992">MRRSFARYLALAIAAMLAVPKAVWDGTRWVLRAAFAPPTPQGMEIEDAMDAVRAAAAPTSSPAADTVQAEDTVRVAAPFVSRTPSETEEALIAWGRTARAYATSRLSSEPEPDMRALDESAEGWLRGLSDEECRRLLDFSCRRVSDHMTGSHLIQGLPRCLVRPAWMTAIELASVDGDELYESVKADLARDPSSVPGYRVAA</sequence>
<dbReference type="AlphaFoldDB" id="A0AAV4ZLJ7"/>
<dbReference type="RefSeq" id="WP_238230161.1">
    <property type="nucleotide sequence ID" value="NZ_BPQO01000011.1"/>
</dbReference>
<dbReference type="Proteomes" id="UP001055247">
    <property type="component" value="Unassembled WGS sequence"/>
</dbReference>
<organism evidence="1 2">
    <name type="scientific">Methylobacterium hispanicum</name>
    <dbReference type="NCBI Taxonomy" id="270350"/>
    <lineage>
        <taxon>Bacteria</taxon>
        <taxon>Pseudomonadati</taxon>
        <taxon>Pseudomonadota</taxon>
        <taxon>Alphaproteobacteria</taxon>
        <taxon>Hyphomicrobiales</taxon>
        <taxon>Methylobacteriaceae</taxon>
        <taxon>Methylobacterium</taxon>
    </lineage>
</organism>
<proteinExistence type="predicted"/>